<accession>A0AAD5LSD5</accession>
<dbReference type="SUPFAM" id="SSF56672">
    <property type="entry name" value="DNA/RNA polymerases"/>
    <property type="match status" value="1"/>
</dbReference>
<reference evidence="2" key="1">
    <citation type="submission" date="2021-12" db="EMBL/GenBank/DDBJ databases">
        <title>Prjna785345.</title>
        <authorList>
            <person name="Rujirawat T."/>
            <person name="Krajaejun T."/>
        </authorList>
    </citation>
    <scope>NUCLEOTIDE SEQUENCE</scope>
    <source>
        <strain evidence="2">Pi057C3</strain>
    </source>
</reference>
<dbReference type="PANTHER" id="PTHR11439:SF491">
    <property type="entry name" value="INTEGRASE CATALYTIC DOMAIN-CONTAINING PROTEIN"/>
    <property type="match status" value="1"/>
</dbReference>
<evidence type="ECO:0000313" key="2">
    <source>
        <dbReference type="EMBL" id="KAJ0391337.1"/>
    </source>
</evidence>
<protein>
    <recommendedName>
        <fullName evidence="1">Reverse transcriptase Ty1/copia-type domain-containing protein</fullName>
    </recommendedName>
</protein>
<dbReference type="CDD" id="cd09272">
    <property type="entry name" value="RNase_HI_RT_Ty1"/>
    <property type="match status" value="1"/>
</dbReference>
<dbReference type="PANTHER" id="PTHR11439">
    <property type="entry name" value="GAG-POL-RELATED RETROTRANSPOSON"/>
    <property type="match status" value="1"/>
</dbReference>
<dbReference type="Proteomes" id="UP001209570">
    <property type="component" value="Unassembled WGS sequence"/>
</dbReference>
<sequence length="328" mass="36255">MEGENIVIILVYVDDLLCATNNEHLKVQLFKDLSDDYGVKDQGILTDYLGVEVEQSNEKIAIHQGKYTRLILDKYGYADANKVGNPMETNTHLVAASSDEELEKNFDYRGALGMLMYLATSTRPDIAYAVGQLSRFAAAPTVKHVGTIKRVMRYLAGTVEQGIVYSRQQKTSDSIDLQGYCDSDWAGDAETRKSTTGFVFTLAGGAVSWMSRRQTIIALSTAEAEYVAACEAAMEATGEANILKEINVKIGIDNQSAHVMATSPTFSRRTRHIELRWHYVREQVQRGTIQLMKIVGSANPADAFTKPLNKNRIKMLNELMGVGAAGRL</sequence>
<gene>
    <name evidence="2" type="ORF">P43SY_011673</name>
</gene>
<organism evidence="2 3">
    <name type="scientific">Pythium insidiosum</name>
    <name type="common">Pythiosis disease agent</name>
    <dbReference type="NCBI Taxonomy" id="114742"/>
    <lineage>
        <taxon>Eukaryota</taxon>
        <taxon>Sar</taxon>
        <taxon>Stramenopiles</taxon>
        <taxon>Oomycota</taxon>
        <taxon>Peronosporomycetes</taxon>
        <taxon>Pythiales</taxon>
        <taxon>Pythiaceae</taxon>
        <taxon>Pythium</taxon>
    </lineage>
</organism>
<proteinExistence type="predicted"/>
<dbReference type="InterPro" id="IPR013103">
    <property type="entry name" value="RVT_2"/>
</dbReference>
<comment type="caution">
    <text evidence="2">The sequence shown here is derived from an EMBL/GenBank/DDBJ whole genome shotgun (WGS) entry which is preliminary data.</text>
</comment>
<dbReference type="AlphaFoldDB" id="A0AAD5LSD5"/>
<dbReference type="EMBL" id="JAKCXM010001110">
    <property type="protein sequence ID" value="KAJ0391337.1"/>
    <property type="molecule type" value="Genomic_DNA"/>
</dbReference>
<feature type="domain" description="Reverse transcriptase Ty1/copia-type" evidence="1">
    <location>
        <begin position="2"/>
        <end position="88"/>
    </location>
</feature>
<evidence type="ECO:0000313" key="3">
    <source>
        <dbReference type="Proteomes" id="UP001209570"/>
    </source>
</evidence>
<name>A0AAD5LSD5_PYTIN</name>
<dbReference type="Pfam" id="PF07727">
    <property type="entry name" value="RVT_2"/>
    <property type="match status" value="1"/>
</dbReference>
<dbReference type="InterPro" id="IPR043502">
    <property type="entry name" value="DNA/RNA_pol_sf"/>
</dbReference>
<keyword evidence="3" id="KW-1185">Reference proteome</keyword>
<evidence type="ECO:0000259" key="1">
    <source>
        <dbReference type="Pfam" id="PF07727"/>
    </source>
</evidence>